<evidence type="ECO:0000313" key="2">
    <source>
        <dbReference type="Proteomes" id="UP000232722"/>
    </source>
</evidence>
<dbReference type="AlphaFoldDB" id="A0A2N0NUN2"/>
<dbReference type="Proteomes" id="UP000232722">
    <property type="component" value="Unassembled WGS sequence"/>
</dbReference>
<reference evidence="1 2" key="2">
    <citation type="submission" date="2017-09" db="EMBL/GenBank/DDBJ databases">
        <title>Extensive intraspecific genome diversity in a model arbuscular mycorrhizal fungus.</title>
        <authorList>
            <person name="Chen E.C."/>
            <person name="Morin E."/>
            <person name="Beaudet D."/>
            <person name="Noel J."/>
            <person name="Ndikumana S."/>
            <person name="Charron P."/>
            <person name="St-Onge C."/>
            <person name="Giorgi J."/>
            <person name="Grigoriev I.V."/>
            <person name="Roux C."/>
            <person name="Martin F.M."/>
            <person name="Corradi N."/>
        </authorList>
    </citation>
    <scope>NUCLEOTIDE SEQUENCE [LARGE SCALE GENOMIC DNA]</scope>
    <source>
        <strain evidence="1 2">A5</strain>
    </source>
</reference>
<dbReference type="Gene3D" id="3.80.10.10">
    <property type="entry name" value="Ribonuclease Inhibitor"/>
    <property type="match status" value="1"/>
</dbReference>
<gene>
    <name evidence="1" type="ORF">RhiirA5_431639</name>
</gene>
<dbReference type="VEuPathDB" id="FungiDB:RhiirFUN_024370"/>
<name>A0A2N0NUN2_9GLOM</name>
<accession>A0A2N0NUN2</accession>
<proteinExistence type="predicted"/>
<organism evidence="1 2">
    <name type="scientific">Rhizophagus irregularis</name>
    <dbReference type="NCBI Taxonomy" id="588596"/>
    <lineage>
        <taxon>Eukaryota</taxon>
        <taxon>Fungi</taxon>
        <taxon>Fungi incertae sedis</taxon>
        <taxon>Mucoromycota</taxon>
        <taxon>Glomeromycotina</taxon>
        <taxon>Glomeromycetes</taxon>
        <taxon>Glomerales</taxon>
        <taxon>Glomeraceae</taxon>
        <taxon>Rhizophagus</taxon>
    </lineage>
</organism>
<protein>
    <recommendedName>
        <fullName evidence="3">F-box domain-containing protein</fullName>
    </recommendedName>
</protein>
<evidence type="ECO:0000313" key="1">
    <source>
        <dbReference type="EMBL" id="PKB98282.1"/>
    </source>
</evidence>
<reference evidence="1 2" key="1">
    <citation type="submission" date="2016-04" db="EMBL/GenBank/DDBJ databases">
        <title>Genome analyses suggest a sexual origin of heterokaryosis in a supposedly ancient asexual fungus.</title>
        <authorList>
            <person name="Ropars J."/>
            <person name="Sedzielewska K."/>
            <person name="Noel J."/>
            <person name="Charron P."/>
            <person name="Farinelli L."/>
            <person name="Marton T."/>
            <person name="Kruger M."/>
            <person name="Pelin A."/>
            <person name="Brachmann A."/>
            <person name="Corradi N."/>
        </authorList>
    </citation>
    <scope>NUCLEOTIDE SEQUENCE [LARGE SCALE GENOMIC DNA]</scope>
    <source>
        <strain evidence="1 2">A5</strain>
    </source>
</reference>
<evidence type="ECO:0008006" key="3">
    <source>
        <dbReference type="Google" id="ProtNLM"/>
    </source>
</evidence>
<sequence length="477" mass="56672">MPCQLPADCLIDIFENLYDDKNTLYSCLLVNSLYCETAVRILWRNVWKFYNDNKPYISLSIINTLIVCLPKESEEILHKNGIIITVPIQKPPLFNYASFCKVISIYKIEVMIQHTLKKYKKQSITSEDLKILLSQEILKMLLNQIRSLKVLKCNNSRYEDLYLLSEAKIHLSNLAKLRCDSDICPKFISHNLQSLTINFRNLFSKWIRDLISSQNNLKILKIANFEYIRNYEYKKIILSLAKHSLTLTKLTLKNCGITEPFIAMFKNLQELNLDQNDTLYQLRNAYFLQLMILKITYNRYSLKDGTEILINFLKINGNNLTEFYIYRYYHEKSLNLALAKYCPNLKILDTYISEEETLKLILNNCHYLEIIVFRYDGRDWLDSKTFFKVLANYSQKYFYGLILEFYSRLPIDELYQDLKEFFINWQGRTSQRSLSLIFVISETYYITKSAKINMKDIKLLIDKYKKLGIIKKFELKR</sequence>
<dbReference type="InterPro" id="IPR032675">
    <property type="entry name" value="LRR_dom_sf"/>
</dbReference>
<dbReference type="EMBL" id="LLXJ01002715">
    <property type="protein sequence ID" value="PKB98282.1"/>
    <property type="molecule type" value="Genomic_DNA"/>
</dbReference>
<dbReference type="SUPFAM" id="SSF52047">
    <property type="entry name" value="RNI-like"/>
    <property type="match status" value="1"/>
</dbReference>
<dbReference type="VEuPathDB" id="FungiDB:RhiirA1_463417"/>
<comment type="caution">
    <text evidence="1">The sequence shown here is derived from an EMBL/GenBank/DDBJ whole genome shotgun (WGS) entry which is preliminary data.</text>
</comment>